<dbReference type="EMBL" id="JMQA01000053">
    <property type="protein sequence ID" value="KFM92960.1"/>
    <property type="molecule type" value="Genomic_DNA"/>
</dbReference>
<evidence type="ECO:0000313" key="2">
    <source>
        <dbReference type="EMBL" id="KFM92960.1"/>
    </source>
</evidence>
<accession>A0A090YLB1</accession>
<dbReference type="InterPro" id="IPR025272">
    <property type="entry name" value="SocA_Panacea"/>
</dbReference>
<dbReference type="Pfam" id="PF13274">
    <property type="entry name" value="SocA_Panacea"/>
    <property type="match status" value="1"/>
</dbReference>
<dbReference type="RefSeq" id="WP_036624614.1">
    <property type="nucleotide sequence ID" value="NZ_JAKOBR010000034.1"/>
</dbReference>
<name>A0A090YLB1_PAEMA</name>
<keyword evidence="3" id="KW-1185">Reference proteome</keyword>
<protein>
    <recommendedName>
        <fullName evidence="1">Antitoxin SocA-like Panacea domain-containing protein</fullName>
    </recommendedName>
</protein>
<dbReference type="Proteomes" id="UP000029278">
    <property type="component" value="Unassembled WGS sequence"/>
</dbReference>
<evidence type="ECO:0000259" key="1">
    <source>
        <dbReference type="Pfam" id="PF13274"/>
    </source>
</evidence>
<gene>
    <name evidence="2" type="ORF">DJ90_2920</name>
</gene>
<dbReference type="AlphaFoldDB" id="A0A090YLB1"/>
<dbReference type="GeneID" id="77008612"/>
<proteinExistence type="predicted"/>
<organism evidence="2 3">
    <name type="scientific">Paenibacillus macerans</name>
    <name type="common">Bacillus macerans</name>
    <dbReference type="NCBI Taxonomy" id="44252"/>
    <lineage>
        <taxon>Bacteria</taxon>
        <taxon>Bacillati</taxon>
        <taxon>Bacillota</taxon>
        <taxon>Bacilli</taxon>
        <taxon>Bacillales</taxon>
        <taxon>Paenibacillaceae</taxon>
        <taxon>Paenibacillus</taxon>
    </lineage>
</organism>
<reference evidence="2 3" key="1">
    <citation type="submission" date="2014-04" db="EMBL/GenBank/DDBJ databases">
        <authorList>
            <person name="Bishop-Lilly K.A."/>
            <person name="Broomall S.M."/>
            <person name="Chain P.S."/>
            <person name="Chertkov O."/>
            <person name="Coyne S.R."/>
            <person name="Daligault H.E."/>
            <person name="Davenport K.W."/>
            <person name="Erkkila T."/>
            <person name="Frey K.G."/>
            <person name="Gibbons H.S."/>
            <person name="Gu W."/>
            <person name="Jaissle J."/>
            <person name="Johnson S.L."/>
            <person name="Koroleva G.I."/>
            <person name="Ladner J.T."/>
            <person name="Lo C.-C."/>
            <person name="Minogue T.D."/>
            <person name="Munk C."/>
            <person name="Palacios G.F."/>
            <person name="Redden C.L."/>
            <person name="Rosenzweig C.N."/>
            <person name="Scholz M.B."/>
            <person name="Teshima H."/>
            <person name="Xu Y."/>
        </authorList>
    </citation>
    <scope>NUCLEOTIDE SEQUENCE [LARGE SCALE GENOMIC DNA]</scope>
    <source>
        <strain evidence="2 3">8244</strain>
    </source>
</reference>
<dbReference type="HOGENOM" id="CLU_1114086_0_0_9"/>
<sequence length="251" mass="28807">MAFHFIAISSDYALGRRIGWHYSSDEKLDMHFIEQAMERIKLESGDIHLAIHKLSTDSILWDSVVEKDSFFADVIITDNLGLFIEQLTRGTELKAYDVAKFILSIMPTTHLMLQKLLYYAYAGYLLNTGKKLFKEPIVAFKYGPVVEDVYYKFRHNGASRIEFGEEDEGTFYLQQTKSIVPPSFVRILMSEDGITSAKCIIDTLKEYHAYSAGDLVEKTHRPGGPWERVYREGLNSIITDDLIKEYHSLVV</sequence>
<comment type="caution">
    <text evidence="2">The sequence shown here is derived from an EMBL/GenBank/DDBJ whole genome shotgun (WGS) entry which is preliminary data.</text>
</comment>
<dbReference type="OrthoDB" id="9799173at2"/>
<feature type="domain" description="Antitoxin SocA-like Panacea" evidence="1">
    <location>
        <begin position="113"/>
        <end position="227"/>
    </location>
</feature>
<evidence type="ECO:0000313" key="3">
    <source>
        <dbReference type="Proteomes" id="UP000029278"/>
    </source>
</evidence>